<dbReference type="InterPro" id="IPR022998">
    <property type="entry name" value="ThiamineP_synth_TenI"/>
</dbReference>
<dbReference type="FunCoup" id="D1C3W2">
    <property type="interactions" value="355"/>
</dbReference>
<dbReference type="RefSeq" id="WP_012871976.1">
    <property type="nucleotide sequence ID" value="NC_013523.1"/>
</dbReference>
<dbReference type="InParanoid" id="D1C3W2"/>
<dbReference type="PANTHER" id="PTHR20857:SF15">
    <property type="entry name" value="THIAMINE-PHOSPHATE SYNTHASE"/>
    <property type="match status" value="1"/>
</dbReference>
<dbReference type="HAMAP" id="MF_00097">
    <property type="entry name" value="TMP_synthase"/>
    <property type="match status" value="1"/>
</dbReference>
<dbReference type="UniPathway" id="UPA00060">
    <property type="reaction ID" value="UER00141"/>
</dbReference>
<evidence type="ECO:0000256" key="5">
    <source>
        <dbReference type="ARBA" id="ARBA00022842"/>
    </source>
</evidence>
<reference evidence="15" key="1">
    <citation type="submission" date="2009-11" db="EMBL/GenBank/DDBJ databases">
        <title>The complete chromosome 1 of Sphaerobacter thermophilus DSM 20745.</title>
        <authorList>
            <person name="Lucas S."/>
            <person name="Copeland A."/>
            <person name="Lapidus A."/>
            <person name="Glavina del Rio T."/>
            <person name="Dalin E."/>
            <person name="Tice H."/>
            <person name="Bruce D."/>
            <person name="Goodwin L."/>
            <person name="Pitluck S."/>
            <person name="Kyrpides N."/>
            <person name="Mavromatis K."/>
            <person name="Ivanova N."/>
            <person name="Mikhailova N."/>
            <person name="LaButti K.M."/>
            <person name="Clum A."/>
            <person name="Sun H.I."/>
            <person name="Brettin T."/>
            <person name="Detter J.C."/>
            <person name="Han C."/>
            <person name="Larimer F."/>
            <person name="Land M."/>
            <person name="Hauser L."/>
            <person name="Markowitz V."/>
            <person name="Cheng J.F."/>
            <person name="Hugenholtz P."/>
            <person name="Woyke T."/>
            <person name="Wu D."/>
            <person name="Steenblock K."/>
            <person name="Schneider S."/>
            <person name="Pukall R."/>
            <person name="Goeker M."/>
            <person name="Klenk H.P."/>
            <person name="Eisen J.A."/>
        </authorList>
    </citation>
    <scope>NUCLEOTIDE SEQUENCE [LARGE SCALE GENOMIC DNA]</scope>
    <source>
        <strain evidence="15">ATCC 49802 / DSM 20745 / S 6022</strain>
    </source>
</reference>
<dbReference type="GO" id="GO:0005737">
    <property type="term" value="C:cytoplasm"/>
    <property type="evidence" value="ECO:0007669"/>
    <property type="project" value="TreeGrafter"/>
</dbReference>
<dbReference type="KEGG" id="sti:Sthe_1494"/>
<evidence type="ECO:0000259" key="13">
    <source>
        <dbReference type="Pfam" id="PF02581"/>
    </source>
</evidence>
<comment type="catalytic activity">
    <reaction evidence="7 10 11">
        <text>4-methyl-5-(2-phosphooxyethyl)-thiazole + 4-amino-2-methyl-5-(diphosphooxymethyl)pyrimidine + H(+) = thiamine phosphate + diphosphate</text>
        <dbReference type="Rhea" id="RHEA:22328"/>
        <dbReference type="ChEBI" id="CHEBI:15378"/>
        <dbReference type="ChEBI" id="CHEBI:33019"/>
        <dbReference type="ChEBI" id="CHEBI:37575"/>
        <dbReference type="ChEBI" id="CHEBI:57841"/>
        <dbReference type="ChEBI" id="CHEBI:58296"/>
        <dbReference type="EC" id="2.5.1.3"/>
    </reaction>
</comment>
<dbReference type="FunFam" id="3.20.20.70:FF:000096">
    <property type="entry name" value="Thiamine-phosphate synthase"/>
    <property type="match status" value="1"/>
</dbReference>
<proteinExistence type="inferred from homology"/>
<evidence type="ECO:0000256" key="8">
    <source>
        <dbReference type="ARBA" id="ARBA00047851"/>
    </source>
</evidence>
<evidence type="ECO:0000256" key="1">
    <source>
        <dbReference type="ARBA" id="ARBA00003814"/>
    </source>
</evidence>
<evidence type="ECO:0000256" key="3">
    <source>
        <dbReference type="ARBA" id="ARBA00022679"/>
    </source>
</evidence>
<evidence type="ECO:0000256" key="11">
    <source>
        <dbReference type="RuleBase" id="RU003826"/>
    </source>
</evidence>
<evidence type="ECO:0000256" key="6">
    <source>
        <dbReference type="ARBA" id="ARBA00022977"/>
    </source>
</evidence>
<comment type="function">
    <text evidence="1 10">Condenses 4-methyl-5-(beta-hydroxyethyl)thiazole monophosphate (THZ-P) and 2-methyl-4-amino-5-hydroxymethyl pyrimidine pyrophosphate (HMP-PP) to form thiamine monophosphate (TMP).</text>
</comment>
<feature type="binding site" evidence="10">
    <location>
        <position position="82"/>
    </location>
    <ligand>
        <name>Mg(2+)</name>
        <dbReference type="ChEBI" id="CHEBI:18420"/>
    </ligand>
</feature>
<accession>D1C3W2</accession>
<feature type="domain" description="Thiamine phosphate synthase/TenI" evidence="13">
    <location>
        <begin position="19"/>
        <end position="200"/>
    </location>
</feature>
<dbReference type="InterPro" id="IPR034291">
    <property type="entry name" value="TMP_synthase"/>
</dbReference>
<evidence type="ECO:0000256" key="4">
    <source>
        <dbReference type="ARBA" id="ARBA00022723"/>
    </source>
</evidence>
<evidence type="ECO:0000256" key="2">
    <source>
        <dbReference type="ARBA" id="ARBA00005165"/>
    </source>
</evidence>
<keyword evidence="5 10" id="KW-0460">Magnesium</keyword>
<comment type="cofactor">
    <cofactor evidence="10">
        <name>Mg(2+)</name>
        <dbReference type="ChEBI" id="CHEBI:18420"/>
    </cofactor>
    <text evidence="10">Binds 1 Mg(2+) ion per subunit.</text>
</comment>
<evidence type="ECO:0000256" key="10">
    <source>
        <dbReference type="HAMAP-Rule" id="MF_00097"/>
    </source>
</evidence>
<comment type="similarity">
    <text evidence="10 11">Belongs to the thiamine-phosphate synthase family.</text>
</comment>
<reference evidence="14 15" key="2">
    <citation type="journal article" date="2010" name="Stand. Genomic Sci.">
        <title>Complete genome sequence of Desulfohalobium retbaense type strain (HR(100)).</title>
        <authorList>
            <person name="Spring S."/>
            <person name="Nolan M."/>
            <person name="Lapidus A."/>
            <person name="Glavina Del Rio T."/>
            <person name="Copeland A."/>
            <person name="Tice H."/>
            <person name="Cheng J.F."/>
            <person name="Lucas S."/>
            <person name="Land M."/>
            <person name="Chen F."/>
            <person name="Bruce D."/>
            <person name="Goodwin L."/>
            <person name="Pitluck S."/>
            <person name="Ivanova N."/>
            <person name="Mavromatis K."/>
            <person name="Mikhailova N."/>
            <person name="Pati A."/>
            <person name="Chen A."/>
            <person name="Palaniappan K."/>
            <person name="Hauser L."/>
            <person name="Chang Y.J."/>
            <person name="Jeffries C.D."/>
            <person name="Munk C."/>
            <person name="Kiss H."/>
            <person name="Chain P."/>
            <person name="Han C."/>
            <person name="Brettin T."/>
            <person name="Detter J.C."/>
            <person name="Schuler E."/>
            <person name="Goker M."/>
            <person name="Rohde M."/>
            <person name="Bristow J."/>
            <person name="Eisen J.A."/>
            <person name="Markowitz V."/>
            <person name="Hugenholtz P."/>
            <person name="Kyrpides N.C."/>
            <person name="Klenk H.P."/>
        </authorList>
    </citation>
    <scope>NUCLEOTIDE SEQUENCE [LARGE SCALE GENOMIC DNA]</scope>
    <source>
        <strain evidence="15">ATCC 49802 / DSM 20745 / S 6022</strain>
    </source>
</reference>
<feature type="binding site" evidence="10">
    <location>
        <position position="149"/>
    </location>
    <ligand>
        <name>4-amino-2-methyl-5-(diphosphooxymethyl)pyrimidine</name>
        <dbReference type="ChEBI" id="CHEBI:57841"/>
    </ligand>
</feature>
<dbReference type="Proteomes" id="UP000002027">
    <property type="component" value="Chromosome 1"/>
</dbReference>
<keyword evidence="15" id="KW-1185">Reference proteome</keyword>
<evidence type="ECO:0000256" key="12">
    <source>
        <dbReference type="RuleBase" id="RU004253"/>
    </source>
</evidence>
<dbReference type="SUPFAM" id="SSF51391">
    <property type="entry name" value="Thiamin phosphate synthase"/>
    <property type="match status" value="1"/>
</dbReference>
<evidence type="ECO:0000313" key="14">
    <source>
        <dbReference type="EMBL" id="ACZ38929.1"/>
    </source>
</evidence>
<dbReference type="Pfam" id="PF02581">
    <property type="entry name" value="TMP-TENI"/>
    <property type="match status" value="1"/>
</dbReference>
<dbReference type="EMBL" id="CP001823">
    <property type="protein sequence ID" value="ACZ38929.1"/>
    <property type="molecule type" value="Genomic_DNA"/>
</dbReference>
<gene>
    <name evidence="10" type="primary">thiE</name>
    <name evidence="14" type="ordered locus">Sthe_1494</name>
</gene>
<feature type="binding site" evidence="10">
    <location>
        <position position="101"/>
    </location>
    <ligand>
        <name>Mg(2+)</name>
        <dbReference type="ChEBI" id="CHEBI:18420"/>
    </ligand>
</feature>
<dbReference type="AlphaFoldDB" id="D1C3W2"/>
<evidence type="ECO:0000256" key="9">
    <source>
        <dbReference type="ARBA" id="ARBA00047883"/>
    </source>
</evidence>
<dbReference type="eggNOG" id="COG0352">
    <property type="taxonomic scope" value="Bacteria"/>
</dbReference>
<feature type="binding site" evidence="10">
    <location>
        <begin position="49"/>
        <end position="53"/>
    </location>
    <ligand>
        <name>4-amino-2-methyl-5-(diphosphooxymethyl)pyrimidine</name>
        <dbReference type="ChEBI" id="CHEBI:57841"/>
    </ligand>
</feature>
<dbReference type="GO" id="GO:0000287">
    <property type="term" value="F:magnesium ion binding"/>
    <property type="evidence" value="ECO:0007669"/>
    <property type="project" value="UniProtKB-UniRule"/>
</dbReference>
<dbReference type="InterPro" id="IPR013785">
    <property type="entry name" value="Aldolase_TIM"/>
</dbReference>
<keyword evidence="6 10" id="KW-0784">Thiamine biosynthesis</keyword>
<dbReference type="Gene3D" id="3.20.20.70">
    <property type="entry name" value="Aldolase class I"/>
    <property type="match status" value="1"/>
</dbReference>
<dbReference type="PANTHER" id="PTHR20857">
    <property type="entry name" value="THIAMINE-PHOSPHATE PYROPHOSPHORYLASE"/>
    <property type="match status" value="1"/>
</dbReference>
<keyword evidence="4 10" id="KW-0479">Metal-binding</keyword>
<dbReference type="HOGENOM" id="CLU_018272_3_2_0"/>
<dbReference type="GO" id="GO:0009229">
    <property type="term" value="P:thiamine diphosphate biosynthetic process"/>
    <property type="evidence" value="ECO:0007669"/>
    <property type="project" value="UniProtKB-UniRule"/>
</dbReference>
<comment type="pathway">
    <text evidence="2 10 12">Cofactor biosynthesis; thiamine diphosphate biosynthesis; thiamine phosphate from 4-amino-2-methyl-5-diphosphomethylpyrimidine and 4-methyl-5-(2-phosphoethyl)-thiazole: step 1/1.</text>
</comment>
<dbReference type="GO" id="GO:0009228">
    <property type="term" value="P:thiamine biosynthetic process"/>
    <property type="evidence" value="ECO:0007669"/>
    <property type="project" value="UniProtKB-KW"/>
</dbReference>
<dbReference type="STRING" id="479434.Sthe_1494"/>
<dbReference type="NCBIfam" id="TIGR00693">
    <property type="entry name" value="thiE"/>
    <property type="match status" value="1"/>
</dbReference>
<comment type="catalytic activity">
    <reaction evidence="8 10 11">
        <text>2-(2-carboxy-4-methylthiazol-5-yl)ethyl phosphate + 4-amino-2-methyl-5-(diphosphooxymethyl)pyrimidine + 2 H(+) = thiamine phosphate + CO2 + diphosphate</text>
        <dbReference type="Rhea" id="RHEA:47848"/>
        <dbReference type="ChEBI" id="CHEBI:15378"/>
        <dbReference type="ChEBI" id="CHEBI:16526"/>
        <dbReference type="ChEBI" id="CHEBI:33019"/>
        <dbReference type="ChEBI" id="CHEBI:37575"/>
        <dbReference type="ChEBI" id="CHEBI:57841"/>
        <dbReference type="ChEBI" id="CHEBI:62890"/>
        <dbReference type="EC" id="2.5.1.3"/>
    </reaction>
</comment>
<feature type="binding site" evidence="10">
    <location>
        <begin position="197"/>
        <end position="198"/>
    </location>
    <ligand>
        <name>2-[(2R,5Z)-2-carboxy-4-methylthiazol-5(2H)-ylidene]ethyl phosphate</name>
        <dbReference type="ChEBI" id="CHEBI:62899"/>
    </ligand>
</feature>
<keyword evidence="3 10" id="KW-0808">Transferase</keyword>
<sequence>MAANRRAELRERLPDALRLYVLTDRRLARGRDEARIVADAIAGGATAIQLRWKQGPLAEALRVGREVRQVCRDAGVLFIVNDRVDLALALDADGVHVGVDDLPVAETRALVGERMIVGYSPPTLEAALAAERDGADYLGVGPIYPTGTKADAGGAVGVEHLARIVEAVGIPVVGIGGINASNATPVVAAGAVGVAVISAVVAADDVEAAARALRQAVEAGLRSRA</sequence>
<feature type="binding site" evidence="10">
    <location>
        <position position="81"/>
    </location>
    <ligand>
        <name>4-amino-2-methyl-5-(diphosphooxymethyl)pyrimidine</name>
        <dbReference type="ChEBI" id="CHEBI:57841"/>
    </ligand>
</feature>
<organism evidence="14 15">
    <name type="scientific">Sphaerobacter thermophilus (strain ATCC 49802 / DSM 20745 / KCCM 41009 / NCIMB 13125 / S 6022)</name>
    <dbReference type="NCBI Taxonomy" id="479434"/>
    <lineage>
        <taxon>Bacteria</taxon>
        <taxon>Pseudomonadati</taxon>
        <taxon>Thermomicrobiota</taxon>
        <taxon>Thermomicrobia</taxon>
        <taxon>Sphaerobacterales</taxon>
        <taxon>Sphaerobacterineae</taxon>
        <taxon>Sphaerobacteraceae</taxon>
        <taxon>Sphaerobacter</taxon>
    </lineage>
</organism>
<evidence type="ECO:0000313" key="15">
    <source>
        <dbReference type="Proteomes" id="UP000002027"/>
    </source>
</evidence>
<dbReference type="CDD" id="cd00564">
    <property type="entry name" value="TMP_TenI"/>
    <property type="match status" value="1"/>
</dbReference>
<evidence type="ECO:0000256" key="7">
    <source>
        <dbReference type="ARBA" id="ARBA00047334"/>
    </source>
</evidence>
<dbReference type="EC" id="2.5.1.3" evidence="10"/>
<feature type="binding site" evidence="10">
    <location>
        <position position="120"/>
    </location>
    <ligand>
        <name>4-amino-2-methyl-5-(diphosphooxymethyl)pyrimidine</name>
        <dbReference type="ChEBI" id="CHEBI:57841"/>
    </ligand>
</feature>
<feature type="binding site" evidence="10">
    <location>
        <position position="177"/>
    </location>
    <ligand>
        <name>2-[(2R,5Z)-2-carboxy-4-methylthiazol-5(2H)-ylidene]ethyl phosphate</name>
        <dbReference type="ChEBI" id="CHEBI:62899"/>
    </ligand>
</feature>
<name>D1C3W2_SPHTD</name>
<protein>
    <recommendedName>
        <fullName evidence="10">Thiamine-phosphate synthase</fullName>
        <shortName evidence="10">TP synthase</shortName>
        <shortName evidence="10">TPS</shortName>
        <ecNumber evidence="10">2.5.1.3</ecNumber>
    </recommendedName>
    <alternativeName>
        <fullName evidence="10">Thiamine-phosphate pyrophosphorylase</fullName>
        <shortName evidence="10">TMP pyrophosphorylase</shortName>
        <shortName evidence="10">TMP-PPase</shortName>
    </alternativeName>
</protein>
<dbReference type="InterPro" id="IPR036206">
    <property type="entry name" value="ThiamineP_synth_sf"/>
</dbReference>
<feature type="binding site" evidence="10">
    <location>
        <begin position="146"/>
        <end position="148"/>
    </location>
    <ligand>
        <name>2-[(2R,5Z)-2-carboxy-4-methylthiazol-5(2H)-ylidene]ethyl phosphate</name>
        <dbReference type="ChEBI" id="CHEBI:62899"/>
    </ligand>
</feature>
<comment type="catalytic activity">
    <reaction evidence="9 10 11">
        <text>2-[(2R,5Z)-2-carboxy-4-methylthiazol-5(2H)-ylidene]ethyl phosphate + 4-amino-2-methyl-5-(diphosphooxymethyl)pyrimidine + 2 H(+) = thiamine phosphate + CO2 + diphosphate</text>
        <dbReference type="Rhea" id="RHEA:47844"/>
        <dbReference type="ChEBI" id="CHEBI:15378"/>
        <dbReference type="ChEBI" id="CHEBI:16526"/>
        <dbReference type="ChEBI" id="CHEBI:33019"/>
        <dbReference type="ChEBI" id="CHEBI:37575"/>
        <dbReference type="ChEBI" id="CHEBI:57841"/>
        <dbReference type="ChEBI" id="CHEBI:62899"/>
        <dbReference type="EC" id="2.5.1.3"/>
    </reaction>
</comment>
<dbReference type="GO" id="GO:0004789">
    <property type="term" value="F:thiamine-phosphate diphosphorylase activity"/>
    <property type="evidence" value="ECO:0007669"/>
    <property type="project" value="UniProtKB-UniRule"/>
</dbReference>